<dbReference type="OrthoDB" id="18368at2157"/>
<dbReference type="Proteomes" id="UP000245934">
    <property type="component" value="Unassembled WGS sequence"/>
</dbReference>
<comment type="subunit">
    <text evidence="7">The complex is composed of two ATP-binding proteins (WtpC), two transmembrane proteins (WtpB) and a solute-binding protein (WtpA).</text>
</comment>
<dbReference type="GO" id="GO:0005886">
    <property type="term" value="C:plasma membrane"/>
    <property type="evidence" value="ECO:0007669"/>
    <property type="project" value="UniProtKB-SubCell"/>
</dbReference>
<keyword evidence="2" id="KW-0813">Transport</keyword>
<keyword evidence="4" id="KW-0547">Nucleotide-binding</keyword>
<dbReference type="PANTHER" id="PTHR42781:SF4">
    <property type="entry name" value="SPERMIDINE_PUTRESCINE IMPORT ATP-BINDING PROTEIN POTA"/>
    <property type="match status" value="1"/>
</dbReference>
<dbReference type="RefSeq" id="WP_109941010.1">
    <property type="nucleotide sequence ID" value="NZ_CP176366.1"/>
</dbReference>
<sequence length="209" mass="23209">MIRIRDLLVRVGSFELPVKNLDVSDNDWVVITGRSGSGKTVFLETIAGFFKPESGSIILDGADITSLPPEKRGISIVFQDYSLFPHMTARENIGYGLKLRNNPEIHSIVSDYARMLGIDSLLDRSPAQLSGGEKQRVAIARALVVNPKLLLLDEPASALDHETRRSLWNDLCSLHDRGDLTIIHVTHDRNEAEVLGNRRIIIDGGKFVE</sequence>
<keyword evidence="5 12" id="KW-0067">ATP-binding</keyword>
<evidence type="ECO:0000256" key="9">
    <source>
        <dbReference type="ARBA" id="ARBA00041133"/>
    </source>
</evidence>
<gene>
    <name evidence="12" type="ORF">DLD82_10235</name>
</gene>
<evidence type="ECO:0000256" key="8">
    <source>
        <dbReference type="ARBA" id="ARBA00039025"/>
    </source>
</evidence>
<feature type="domain" description="ABC transporter" evidence="11">
    <location>
        <begin position="2"/>
        <end position="208"/>
    </location>
</feature>
<dbReference type="SUPFAM" id="SSF52540">
    <property type="entry name" value="P-loop containing nucleoside triphosphate hydrolases"/>
    <property type="match status" value="1"/>
</dbReference>
<dbReference type="InterPro" id="IPR003439">
    <property type="entry name" value="ABC_transporter-like_ATP-bd"/>
</dbReference>
<evidence type="ECO:0000256" key="10">
    <source>
        <dbReference type="ARBA" id="ARBA00047936"/>
    </source>
</evidence>
<protein>
    <recommendedName>
        <fullName evidence="9">Molybdate/tungstate import ATP-binding protein WtpC</fullName>
        <ecNumber evidence="8">7.3.2.6</ecNumber>
    </recommendedName>
</protein>
<dbReference type="SMART" id="SM00382">
    <property type="entry name" value="AAA"/>
    <property type="match status" value="1"/>
</dbReference>
<dbReference type="PANTHER" id="PTHR42781">
    <property type="entry name" value="SPERMIDINE/PUTRESCINE IMPORT ATP-BINDING PROTEIN POTA"/>
    <property type="match status" value="1"/>
</dbReference>
<dbReference type="Gene3D" id="3.40.50.300">
    <property type="entry name" value="P-loop containing nucleotide triphosphate hydrolases"/>
    <property type="match status" value="1"/>
</dbReference>
<accession>A0A2V2N1E6</accession>
<dbReference type="GeneID" id="97608675"/>
<comment type="subcellular location">
    <subcellularLocation>
        <location evidence="1">Cell membrane</location>
        <topology evidence="1">Peripheral membrane protein</topology>
    </subcellularLocation>
</comment>
<dbReference type="PROSITE" id="PS50893">
    <property type="entry name" value="ABC_TRANSPORTER_2"/>
    <property type="match status" value="1"/>
</dbReference>
<dbReference type="EMBL" id="QGMZ01000018">
    <property type="protein sequence ID" value="PWR73599.1"/>
    <property type="molecule type" value="Genomic_DNA"/>
</dbReference>
<dbReference type="InterPro" id="IPR003593">
    <property type="entry name" value="AAA+_ATPase"/>
</dbReference>
<comment type="similarity">
    <text evidence="6">Belongs to the ABC transporter superfamily. Sulfate/tungstate importer (TC 3.A.1.6) family.</text>
</comment>
<evidence type="ECO:0000256" key="2">
    <source>
        <dbReference type="ARBA" id="ARBA00022448"/>
    </source>
</evidence>
<evidence type="ECO:0000256" key="7">
    <source>
        <dbReference type="ARBA" id="ARBA00038781"/>
    </source>
</evidence>
<evidence type="ECO:0000313" key="12">
    <source>
        <dbReference type="EMBL" id="PWR73599.1"/>
    </source>
</evidence>
<comment type="caution">
    <text evidence="12">The sequence shown here is derived from an EMBL/GenBank/DDBJ whole genome shotgun (WGS) entry which is preliminary data.</text>
</comment>
<proteinExistence type="inferred from homology"/>
<evidence type="ECO:0000256" key="1">
    <source>
        <dbReference type="ARBA" id="ARBA00004202"/>
    </source>
</evidence>
<reference evidence="12 13" key="1">
    <citation type="submission" date="2018-05" db="EMBL/GenBank/DDBJ databases">
        <title>Draft genome of Methanospirillum stamsii Pt1.</title>
        <authorList>
            <person name="Dueholm M.S."/>
            <person name="Nielsen P.H."/>
            <person name="Bakmann L.F."/>
            <person name="Otzen D.E."/>
        </authorList>
    </citation>
    <scope>NUCLEOTIDE SEQUENCE [LARGE SCALE GENOMIC DNA]</scope>
    <source>
        <strain evidence="12 13">Pt1</strain>
    </source>
</reference>
<keyword evidence="13" id="KW-1185">Reference proteome</keyword>
<organism evidence="12 13">
    <name type="scientific">Methanospirillum stamsii</name>
    <dbReference type="NCBI Taxonomy" id="1277351"/>
    <lineage>
        <taxon>Archaea</taxon>
        <taxon>Methanobacteriati</taxon>
        <taxon>Methanobacteriota</taxon>
        <taxon>Stenosarchaea group</taxon>
        <taxon>Methanomicrobia</taxon>
        <taxon>Methanomicrobiales</taxon>
        <taxon>Methanospirillaceae</taxon>
        <taxon>Methanospirillum</taxon>
    </lineage>
</organism>
<dbReference type="InterPro" id="IPR050093">
    <property type="entry name" value="ABC_SmlMolc_Importer"/>
</dbReference>
<evidence type="ECO:0000256" key="5">
    <source>
        <dbReference type="ARBA" id="ARBA00022840"/>
    </source>
</evidence>
<dbReference type="GO" id="GO:0005524">
    <property type="term" value="F:ATP binding"/>
    <property type="evidence" value="ECO:0007669"/>
    <property type="project" value="UniProtKB-KW"/>
</dbReference>
<evidence type="ECO:0000256" key="6">
    <source>
        <dbReference type="ARBA" id="ARBA00038307"/>
    </source>
</evidence>
<evidence type="ECO:0000259" key="11">
    <source>
        <dbReference type="PROSITE" id="PS50893"/>
    </source>
</evidence>
<dbReference type="Pfam" id="PF00005">
    <property type="entry name" value="ABC_tran"/>
    <property type="match status" value="1"/>
</dbReference>
<comment type="catalytic activity">
    <reaction evidence="10">
        <text>tungstate(in) + ATP + H2O = tungstate(out) + ADP + phosphate + H(+)</text>
        <dbReference type="Rhea" id="RHEA:35027"/>
        <dbReference type="ChEBI" id="CHEBI:15377"/>
        <dbReference type="ChEBI" id="CHEBI:15378"/>
        <dbReference type="ChEBI" id="CHEBI:30616"/>
        <dbReference type="ChEBI" id="CHEBI:43474"/>
        <dbReference type="ChEBI" id="CHEBI:46502"/>
        <dbReference type="ChEBI" id="CHEBI:456216"/>
        <dbReference type="EC" id="7.3.2.6"/>
    </reaction>
</comment>
<evidence type="ECO:0000313" key="13">
    <source>
        <dbReference type="Proteomes" id="UP000245934"/>
    </source>
</evidence>
<dbReference type="InterPro" id="IPR017871">
    <property type="entry name" value="ABC_transporter-like_CS"/>
</dbReference>
<name>A0A2V2N1E6_9EURY</name>
<dbReference type="GO" id="GO:1901238">
    <property type="term" value="F:ABC-type tungstate transporter activity"/>
    <property type="evidence" value="ECO:0007669"/>
    <property type="project" value="UniProtKB-EC"/>
</dbReference>
<dbReference type="InterPro" id="IPR027417">
    <property type="entry name" value="P-loop_NTPase"/>
</dbReference>
<dbReference type="PROSITE" id="PS00211">
    <property type="entry name" value="ABC_TRANSPORTER_1"/>
    <property type="match status" value="1"/>
</dbReference>
<dbReference type="GO" id="GO:0016887">
    <property type="term" value="F:ATP hydrolysis activity"/>
    <property type="evidence" value="ECO:0007669"/>
    <property type="project" value="InterPro"/>
</dbReference>
<evidence type="ECO:0000256" key="4">
    <source>
        <dbReference type="ARBA" id="ARBA00022741"/>
    </source>
</evidence>
<dbReference type="EC" id="7.3.2.6" evidence="8"/>
<dbReference type="AlphaFoldDB" id="A0A2V2N1E6"/>
<evidence type="ECO:0000256" key="3">
    <source>
        <dbReference type="ARBA" id="ARBA00022505"/>
    </source>
</evidence>
<keyword evidence="3" id="KW-0500">Molybdenum</keyword>